<evidence type="ECO:0000313" key="3">
    <source>
        <dbReference type="Proteomes" id="UP000018895"/>
    </source>
</evidence>
<dbReference type="PROSITE" id="PS51677">
    <property type="entry name" value="NODB"/>
    <property type="match status" value="1"/>
</dbReference>
<organism evidence="2 3">
    <name type="scientific">Halalkalibacter hemicellulosilyticusJCM 9152</name>
    <dbReference type="NCBI Taxonomy" id="1236971"/>
    <lineage>
        <taxon>Bacteria</taxon>
        <taxon>Bacillati</taxon>
        <taxon>Bacillota</taxon>
        <taxon>Bacilli</taxon>
        <taxon>Bacillales</taxon>
        <taxon>Bacillaceae</taxon>
        <taxon>Halalkalibacter</taxon>
    </lineage>
</organism>
<comment type="caution">
    <text evidence="2">The sequence shown here is derived from an EMBL/GenBank/DDBJ whole genome shotgun (WGS) entry which is preliminary data.</text>
</comment>
<dbReference type="GO" id="GO:0005975">
    <property type="term" value="P:carbohydrate metabolic process"/>
    <property type="evidence" value="ECO:0007669"/>
    <property type="project" value="InterPro"/>
</dbReference>
<proteinExistence type="predicted"/>
<dbReference type="SUPFAM" id="SSF88713">
    <property type="entry name" value="Glycoside hydrolase/deacetylase"/>
    <property type="match status" value="1"/>
</dbReference>
<dbReference type="CDD" id="cd10956">
    <property type="entry name" value="CE4_BH1302_like"/>
    <property type="match status" value="1"/>
</dbReference>
<feature type="domain" description="NodB homology" evidence="1">
    <location>
        <begin position="48"/>
        <end position="229"/>
    </location>
</feature>
<dbReference type="EMBL" id="BAUU01000001">
    <property type="protein sequence ID" value="GAE28861.1"/>
    <property type="molecule type" value="Genomic_DNA"/>
</dbReference>
<dbReference type="STRING" id="1236971.JCM9152_198"/>
<dbReference type="InterPro" id="IPR050248">
    <property type="entry name" value="Polysacc_deacetylase_ArnD"/>
</dbReference>
<dbReference type="PANTHER" id="PTHR10587">
    <property type="entry name" value="GLYCOSYL TRANSFERASE-RELATED"/>
    <property type="match status" value="1"/>
</dbReference>
<dbReference type="Proteomes" id="UP000018895">
    <property type="component" value="Unassembled WGS sequence"/>
</dbReference>
<keyword evidence="3" id="KW-1185">Reference proteome</keyword>
<dbReference type="InterPro" id="IPR011330">
    <property type="entry name" value="Glyco_hydro/deAcase_b/a-brl"/>
</dbReference>
<evidence type="ECO:0000313" key="2">
    <source>
        <dbReference type="EMBL" id="GAE28861.1"/>
    </source>
</evidence>
<protein>
    <recommendedName>
        <fullName evidence="1">NodB homology domain-containing protein</fullName>
    </recommendedName>
</protein>
<dbReference type="AlphaFoldDB" id="W4Q9Y0"/>
<name>W4Q9Y0_9BACI</name>
<accession>W4Q9Y0</accession>
<evidence type="ECO:0000259" key="1">
    <source>
        <dbReference type="PROSITE" id="PS51677"/>
    </source>
</evidence>
<dbReference type="PANTHER" id="PTHR10587:SF125">
    <property type="entry name" value="POLYSACCHARIDE DEACETYLASE YHEN-RELATED"/>
    <property type="match status" value="1"/>
</dbReference>
<dbReference type="GO" id="GO:0016810">
    <property type="term" value="F:hydrolase activity, acting on carbon-nitrogen (but not peptide) bonds"/>
    <property type="evidence" value="ECO:0007669"/>
    <property type="project" value="InterPro"/>
</dbReference>
<dbReference type="Pfam" id="PF01522">
    <property type="entry name" value="Polysacc_deac_1"/>
    <property type="match status" value="1"/>
</dbReference>
<sequence length="239" mass="27172">MMKRKSIVVLIVSLLVMVGVGYSLNEFSSARSVQLFGDIVPKVDTDDKVVALTFDDGPGVFTDEILAILNEKGVKATFYLTGLEIEQDFAAAERIVEEGHEVGNHSYSHPRMVFKSPSFIKNEIEQTDQLIRSIGYEGDIHFRPPYGKKFVFLPYYLSKNDRKTIMWNIEPESYPDVAKDTELIIEHVVKQIEPGSIILLHVMYESRIESLKAVEGIVTELEELGYTFQTVSELLKYEK</sequence>
<dbReference type="Gene3D" id="3.20.20.370">
    <property type="entry name" value="Glycoside hydrolase/deacetylase"/>
    <property type="match status" value="1"/>
</dbReference>
<reference evidence="2" key="1">
    <citation type="journal article" date="2014" name="Genome Announc.">
        <title>Draft Genome Sequences of Three Alkaliphilic Bacillus Strains, Bacillus wakoensis JCM 9140T, Bacillus akibai JCM 9157T, and Bacillus hemicellulosilyticus JCM 9152T.</title>
        <authorList>
            <person name="Yuki M."/>
            <person name="Oshima K."/>
            <person name="Suda W."/>
            <person name="Oshida Y."/>
            <person name="Kitamura K."/>
            <person name="Iida T."/>
            <person name="Hattori M."/>
            <person name="Ohkuma M."/>
        </authorList>
    </citation>
    <scope>NUCLEOTIDE SEQUENCE [LARGE SCALE GENOMIC DNA]</scope>
    <source>
        <strain evidence="2">JCM 9152</strain>
    </source>
</reference>
<gene>
    <name evidence="2" type="ORF">JCM9152_198</name>
</gene>
<dbReference type="InterPro" id="IPR002509">
    <property type="entry name" value="NODB_dom"/>
</dbReference>